<feature type="transmembrane region" description="Helical" evidence="1">
    <location>
        <begin position="20"/>
        <end position="40"/>
    </location>
</feature>
<evidence type="ECO:0000313" key="2">
    <source>
        <dbReference type="EMBL" id="KST63996.1"/>
    </source>
</evidence>
<feature type="transmembrane region" description="Helical" evidence="1">
    <location>
        <begin position="82"/>
        <end position="106"/>
    </location>
</feature>
<keyword evidence="1" id="KW-1133">Transmembrane helix</keyword>
<evidence type="ECO:0000256" key="1">
    <source>
        <dbReference type="SAM" id="Phobius"/>
    </source>
</evidence>
<comment type="caution">
    <text evidence="2">The sequence shown here is derived from an EMBL/GenBank/DDBJ whole genome shotgun (WGS) entry which is preliminary data.</text>
</comment>
<name>A0A0V7ZI14_9CYAN</name>
<dbReference type="EMBL" id="LMTZ01000129">
    <property type="protein sequence ID" value="KST63996.1"/>
    <property type="molecule type" value="Genomic_DNA"/>
</dbReference>
<dbReference type="AlphaFoldDB" id="A0A0V7ZI14"/>
<keyword evidence="1" id="KW-0472">Membrane</keyword>
<dbReference type="EMBL" id="LMTZ01000118">
    <property type="protein sequence ID" value="KST64706.1"/>
    <property type="molecule type" value="Genomic_DNA"/>
</dbReference>
<evidence type="ECO:0000313" key="4">
    <source>
        <dbReference type="Proteomes" id="UP000053372"/>
    </source>
</evidence>
<dbReference type="OrthoDB" id="425192at2"/>
<proteinExistence type="predicted"/>
<dbReference type="RefSeq" id="WP_058184146.1">
    <property type="nucleotide sequence ID" value="NZ_LMTZ01000118.1"/>
</dbReference>
<sequence>MNHTESANRTYNTNDTSYPSQYLLLYLIPVIGFFPSLWTLYRRQGSREKLSISRLSVTLALIWVVGYIFLASGTASFNSNLFAVRLLILNSFFTSSYFLVSIWLMLRISKNKYKGLPGFSQLADQILGKYLS</sequence>
<accession>A0A0V7ZI14</accession>
<reference evidence="2 4" key="1">
    <citation type="journal article" date="2015" name="Genome Announc.">
        <title>Draft Genome of the Euendolithic (true boring) Cyanobacterium Mastigocoleus testarum strain BC008.</title>
        <authorList>
            <person name="Guida B.S."/>
            <person name="Garcia-Pichel F."/>
        </authorList>
    </citation>
    <scope>NUCLEOTIDE SEQUENCE [LARGE SCALE GENOMIC DNA]</scope>
    <source>
        <strain evidence="2 4">BC008</strain>
    </source>
</reference>
<keyword evidence="1" id="KW-0812">Transmembrane</keyword>
<protein>
    <recommendedName>
        <fullName evidence="5">DUF4870 domain-containing protein</fullName>
    </recommendedName>
</protein>
<dbReference type="Proteomes" id="UP000053372">
    <property type="component" value="Unassembled WGS sequence"/>
</dbReference>
<organism evidence="2 4">
    <name type="scientific">Mastigocoleus testarum BC008</name>
    <dbReference type="NCBI Taxonomy" id="371196"/>
    <lineage>
        <taxon>Bacteria</taxon>
        <taxon>Bacillati</taxon>
        <taxon>Cyanobacteriota</taxon>
        <taxon>Cyanophyceae</taxon>
        <taxon>Nostocales</taxon>
        <taxon>Hapalosiphonaceae</taxon>
        <taxon>Mastigocoleus</taxon>
    </lineage>
</organism>
<gene>
    <name evidence="2" type="ORF">BC008_40060</name>
    <name evidence="3" type="ORF">BC008_41035</name>
</gene>
<keyword evidence="4" id="KW-1185">Reference proteome</keyword>
<evidence type="ECO:0000313" key="3">
    <source>
        <dbReference type="EMBL" id="KST64706.1"/>
    </source>
</evidence>
<feature type="transmembrane region" description="Helical" evidence="1">
    <location>
        <begin position="52"/>
        <end position="70"/>
    </location>
</feature>
<evidence type="ECO:0008006" key="5">
    <source>
        <dbReference type="Google" id="ProtNLM"/>
    </source>
</evidence>